<protein>
    <recommendedName>
        <fullName evidence="3">Two component regulator three Y domain-containing protein</fullName>
    </recommendedName>
</protein>
<accession>A0ABS9SDM3</accession>
<dbReference type="PANTHER" id="PTHR43547">
    <property type="entry name" value="TWO-COMPONENT HISTIDINE KINASE"/>
    <property type="match status" value="1"/>
</dbReference>
<evidence type="ECO:0000256" key="2">
    <source>
        <dbReference type="SAM" id="Phobius"/>
    </source>
</evidence>
<keyword evidence="2" id="KW-0472">Membrane</keyword>
<dbReference type="Proteomes" id="UP001202248">
    <property type="component" value="Unassembled WGS sequence"/>
</dbReference>
<dbReference type="Gene3D" id="2.60.40.10">
    <property type="entry name" value="Immunoglobulins"/>
    <property type="match status" value="1"/>
</dbReference>
<organism evidence="4 5">
    <name type="scientific">Niabella ginsengisoli</name>
    <dbReference type="NCBI Taxonomy" id="522298"/>
    <lineage>
        <taxon>Bacteria</taxon>
        <taxon>Pseudomonadati</taxon>
        <taxon>Bacteroidota</taxon>
        <taxon>Chitinophagia</taxon>
        <taxon>Chitinophagales</taxon>
        <taxon>Chitinophagaceae</taxon>
        <taxon>Niabella</taxon>
    </lineage>
</organism>
<dbReference type="InterPro" id="IPR011123">
    <property type="entry name" value="Y_Y_Y"/>
</dbReference>
<evidence type="ECO:0000313" key="4">
    <source>
        <dbReference type="EMBL" id="MCH5596459.1"/>
    </source>
</evidence>
<dbReference type="Gene3D" id="2.130.10.10">
    <property type="entry name" value="YVTN repeat-like/Quinoprotein amine dehydrogenase"/>
    <property type="match status" value="1"/>
</dbReference>
<dbReference type="InterPro" id="IPR013783">
    <property type="entry name" value="Ig-like_fold"/>
</dbReference>
<evidence type="ECO:0000313" key="5">
    <source>
        <dbReference type="Proteomes" id="UP001202248"/>
    </source>
</evidence>
<evidence type="ECO:0000256" key="1">
    <source>
        <dbReference type="ARBA" id="ARBA00022553"/>
    </source>
</evidence>
<dbReference type="Pfam" id="PF07495">
    <property type="entry name" value="Y_Y_Y"/>
    <property type="match status" value="1"/>
</dbReference>
<sequence length="272" mass="31740">MIWFATEGGLCRFDSRSGEVKIYTTRNNLPANVIYTILEDKSKNLWLSTSKGLVRFTPENNQVKTFTRSRGLLTDQFNYRSAFEDNKGNMYFGSVKGMISFHPDSIPVQHYSPPVYITGFQIYNQELPIAHKNSPLKTSILYTKELKLKYNQSTFSIDFAALDYNAPSSIRYAYKMVGLDKNWNYLLSNRKAYYTELPPGKYSFIVKIMMESKDVEGNFAQLDIEILPPLWLTWQAYLAYMLLMILITFMIIRFFVNRSKERNKRRFGKDGI</sequence>
<name>A0ABS9SDM3_9BACT</name>
<dbReference type="InterPro" id="IPR011110">
    <property type="entry name" value="Reg_prop"/>
</dbReference>
<dbReference type="SUPFAM" id="SSF63829">
    <property type="entry name" value="Calcium-dependent phosphotriesterase"/>
    <property type="match status" value="1"/>
</dbReference>
<keyword evidence="2" id="KW-0812">Transmembrane</keyword>
<feature type="transmembrane region" description="Helical" evidence="2">
    <location>
        <begin position="237"/>
        <end position="256"/>
    </location>
</feature>
<keyword evidence="1" id="KW-0597">Phosphoprotein</keyword>
<dbReference type="PANTHER" id="PTHR43547:SF2">
    <property type="entry name" value="HYBRID SIGNAL TRANSDUCTION HISTIDINE KINASE C"/>
    <property type="match status" value="1"/>
</dbReference>
<keyword evidence="5" id="KW-1185">Reference proteome</keyword>
<keyword evidence="2" id="KW-1133">Transmembrane helix</keyword>
<reference evidence="4 5" key="1">
    <citation type="submission" date="2022-02" db="EMBL/GenBank/DDBJ databases">
        <authorList>
            <person name="Min J."/>
        </authorList>
    </citation>
    <scope>NUCLEOTIDE SEQUENCE [LARGE SCALE GENOMIC DNA]</scope>
    <source>
        <strain evidence="4 5">GR10-1</strain>
    </source>
</reference>
<dbReference type="RefSeq" id="WP_240825274.1">
    <property type="nucleotide sequence ID" value="NZ_JAKWBL010000001.1"/>
</dbReference>
<proteinExistence type="predicted"/>
<dbReference type="InterPro" id="IPR015943">
    <property type="entry name" value="WD40/YVTN_repeat-like_dom_sf"/>
</dbReference>
<dbReference type="Pfam" id="PF07494">
    <property type="entry name" value="Reg_prop"/>
    <property type="match status" value="1"/>
</dbReference>
<feature type="domain" description="Two component regulator three Y" evidence="3">
    <location>
        <begin position="163"/>
        <end position="226"/>
    </location>
</feature>
<evidence type="ECO:0000259" key="3">
    <source>
        <dbReference type="Pfam" id="PF07495"/>
    </source>
</evidence>
<dbReference type="EMBL" id="JAKWBL010000001">
    <property type="protein sequence ID" value="MCH5596459.1"/>
    <property type="molecule type" value="Genomic_DNA"/>
</dbReference>
<gene>
    <name evidence="4" type="ORF">MKP09_00225</name>
</gene>
<comment type="caution">
    <text evidence="4">The sequence shown here is derived from an EMBL/GenBank/DDBJ whole genome shotgun (WGS) entry which is preliminary data.</text>
</comment>